<dbReference type="AlphaFoldDB" id="A0AAD7W0A4"/>
<protein>
    <recommendedName>
        <fullName evidence="7">Neurotransmitter-gated ion-channel ligand-binding domain-containing protein</fullName>
    </recommendedName>
</protein>
<feature type="compositionally biased region" description="Polar residues" evidence="5">
    <location>
        <begin position="17"/>
        <end position="30"/>
    </location>
</feature>
<comment type="caution">
    <text evidence="8">The sequence shown here is derived from an EMBL/GenBank/DDBJ whole genome shotgun (WGS) entry which is preliminary data.</text>
</comment>
<dbReference type="Gene3D" id="1.20.58.390">
    <property type="entry name" value="Neurotransmitter-gated ion-channel transmembrane domain"/>
    <property type="match status" value="1"/>
</dbReference>
<proteinExistence type="predicted"/>
<feature type="region of interest" description="Disordered" evidence="5">
    <location>
        <begin position="1"/>
        <end position="39"/>
    </location>
</feature>
<dbReference type="SUPFAM" id="SSF90112">
    <property type="entry name" value="Neurotransmitter-gated ion-channel transmembrane pore"/>
    <property type="match status" value="1"/>
</dbReference>
<evidence type="ECO:0000256" key="3">
    <source>
        <dbReference type="ARBA" id="ARBA00022989"/>
    </source>
</evidence>
<evidence type="ECO:0000256" key="6">
    <source>
        <dbReference type="SAM" id="Phobius"/>
    </source>
</evidence>
<feature type="transmembrane region" description="Helical" evidence="6">
    <location>
        <begin position="363"/>
        <end position="389"/>
    </location>
</feature>
<keyword evidence="9" id="KW-1185">Reference proteome</keyword>
<evidence type="ECO:0000313" key="8">
    <source>
        <dbReference type="EMBL" id="KAJ8367252.1"/>
    </source>
</evidence>
<reference evidence="8" key="1">
    <citation type="journal article" date="2023" name="Science">
        <title>Genome structures resolve the early diversification of teleost fishes.</title>
        <authorList>
            <person name="Parey E."/>
            <person name="Louis A."/>
            <person name="Montfort J."/>
            <person name="Bouchez O."/>
            <person name="Roques C."/>
            <person name="Iampietro C."/>
            <person name="Lluch J."/>
            <person name="Castinel A."/>
            <person name="Donnadieu C."/>
            <person name="Desvignes T."/>
            <person name="Floi Bucao C."/>
            <person name="Jouanno E."/>
            <person name="Wen M."/>
            <person name="Mejri S."/>
            <person name="Dirks R."/>
            <person name="Jansen H."/>
            <person name="Henkel C."/>
            <person name="Chen W.J."/>
            <person name="Zahm M."/>
            <person name="Cabau C."/>
            <person name="Klopp C."/>
            <person name="Thompson A.W."/>
            <person name="Robinson-Rechavi M."/>
            <person name="Braasch I."/>
            <person name="Lecointre G."/>
            <person name="Bobe J."/>
            <person name="Postlethwait J.H."/>
            <person name="Berthelot C."/>
            <person name="Roest Crollius H."/>
            <person name="Guiguen Y."/>
        </authorList>
    </citation>
    <scope>NUCLEOTIDE SEQUENCE</scope>
    <source>
        <strain evidence="8">NC1722</strain>
    </source>
</reference>
<dbReference type="GO" id="GO:0005230">
    <property type="term" value="F:extracellular ligand-gated monoatomic ion channel activity"/>
    <property type="evidence" value="ECO:0007669"/>
    <property type="project" value="InterPro"/>
</dbReference>
<evidence type="ECO:0000256" key="4">
    <source>
        <dbReference type="ARBA" id="ARBA00023136"/>
    </source>
</evidence>
<name>A0AAD7W0A4_9TELE</name>
<evidence type="ECO:0000256" key="2">
    <source>
        <dbReference type="ARBA" id="ARBA00022692"/>
    </source>
</evidence>
<keyword evidence="3 6" id="KW-1133">Transmembrane helix</keyword>
<evidence type="ECO:0000259" key="7">
    <source>
        <dbReference type="Pfam" id="PF02931"/>
    </source>
</evidence>
<dbReference type="Pfam" id="PF02931">
    <property type="entry name" value="Neur_chan_LBD"/>
    <property type="match status" value="1"/>
</dbReference>
<dbReference type="InterPro" id="IPR006202">
    <property type="entry name" value="Neur_chan_lig-bd"/>
</dbReference>
<dbReference type="InterPro" id="IPR038050">
    <property type="entry name" value="Neuro_actylchol_rec"/>
</dbReference>
<comment type="subcellular location">
    <subcellularLocation>
        <location evidence="1">Membrane</location>
        <topology evidence="1">Multi-pass membrane protein</topology>
    </subcellularLocation>
</comment>
<accession>A0AAD7W0A4</accession>
<keyword evidence="2 6" id="KW-0812">Transmembrane</keyword>
<gene>
    <name evidence="8" type="ORF">AAFF_G00323690</name>
</gene>
<dbReference type="GO" id="GO:0016020">
    <property type="term" value="C:membrane"/>
    <property type="evidence" value="ECO:0007669"/>
    <property type="project" value="UniProtKB-SubCell"/>
</dbReference>
<feature type="transmembrane region" description="Helical" evidence="6">
    <location>
        <begin position="301"/>
        <end position="320"/>
    </location>
</feature>
<dbReference type="PANTHER" id="PTHR18945">
    <property type="entry name" value="NEUROTRANSMITTER GATED ION CHANNEL"/>
    <property type="match status" value="1"/>
</dbReference>
<evidence type="ECO:0000256" key="1">
    <source>
        <dbReference type="ARBA" id="ARBA00004141"/>
    </source>
</evidence>
<sequence>MRGVQKTCPVQKRNRGLENTSKTPQSQNRPAASKGLRTGLLKRKAVGRQDKFVGELSTNCRAPIQRGAGVTAQNGKRAKMGADNLGFLTGLLILLHLTVSVATVPPCVTRRCLSEELIHPAIRSQPQTDSCNVNVFLQHIVYQTVDVDTKKLLFTSTLKMLMLWEDPALAWNTSVYPYDKVMLPVTEVWTPHLYVKNAITTVLDPNISDVMVFSNGSVAHQILMHVTVGCDINLFAFPYTGDSCPVYLDGRTPEGCGSIITIGTIVPKGIERGDWRTDSVEDITDPNGYTYLWVTMSIRSFNPTVTLVLPSVLIMLADMASFSLPLGGGERISFKVTLVLSFVMFLVILSGTLTGDSLCSPLIRYHFCLCLVSLVVTMIQSMLLIRLAADGSLLPFRCRTRGGKPPSPEGNEAPAGAIVYVGTNPDCVVNHLEF</sequence>
<dbReference type="SUPFAM" id="SSF63712">
    <property type="entry name" value="Nicotinic receptor ligand binding domain-like"/>
    <property type="match status" value="1"/>
</dbReference>
<evidence type="ECO:0000313" key="9">
    <source>
        <dbReference type="Proteomes" id="UP001221898"/>
    </source>
</evidence>
<feature type="domain" description="Neurotransmitter-gated ion-channel ligand-binding" evidence="7">
    <location>
        <begin position="123"/>
        <end position="246"/>
    </location>
</feature>
<organism evidence="8 9">
    <name type="scientific">Aldrovandia affinis</name>
    <dbReference type="NCBI Taxonomy" id="143900"/>
    <lineage>
        <taxon>Eukaryota</taxon>
        <taxon>Metazoa</taxon>
        <taxon>Chordata</taxon>
        <taxon>Craniata</taxon>
        <taxon>Vertebrata</taxon>
        <taxon>Euteleostomi</taxon>
        <taxon>Actinopterygii</taxon>
        <taxon>Neopterygii</taxon>
        <taxon>Teleostei</taxon>
        <taxon>Notacanthiformes</taxon>
        <taxon>Halosauridae</taxon>
        <taxon>Aldrovandia</taxon>
    </lineage>
</organism>
<dbReference type="Proteomes" id="UP001221898">
    <property type="component" value="Unassembled WGS sequence"/>
</dbReference>
<evidence type="ECO:0000256" key="5">
    <source>
        <dbReference type="SAM" id="MobiDB-lite"/>
    </source>
</evidence>
<dbReference type="InterPro" id="IPR036734">
    <property type="entry name" value="Neur_chan_lig-bd_sf"/>
</dbReference>
<dbReference type="Gene3D" id="2.70.170.10">
    <property type="entry name" value="Neurotransmitter-gated ion-channel ligand-binding domain"/>
    <property type="match status" value="1"/>
</dbReference>
<keyword evidence="4 6" id="KW-0472">Membrane</keyword>
<feature type="transmembrane region" description="Helical" evidence="6">
    <location>
        <begin position="332"/>
        <end position="351"/>
    </location>
</feature>
<dbReference type="GO" id="GO:0004888">
    <property type="term" value="F:transmembrane signaling receptor activity"/>
    <property type="evidence" value="ECO:0007669"/>
    <property type="project" value="InterPro"/>
</dbReference>
<dbReference type="EMBL" id="JAINUG010000492">
    <property type="protein sequence ID" value="KAJ8367252.1"/>
    <property type="molecule type" value="Genomic_DNA"/>
</dbReference>
<dbReference type="InterPro" id="IPR006201">
    <property type="entry name" value="Neur_channel"/>
</dbReference>
<dbReference type="InterPro" id="IPR036719">
    <property type="entry name" value="Neuro-gated_channel_TM_sf"/>
</dbReference>